<dbReference type="InterPro" id="IPR005135">
    <property type="entry name" value="Endo/exonuclease/phosphatase"/>
</dbReference>
<evidence type="ECO:0000259" key="2">
    <source>
        <dbReference type="PROSITE" id="PS50878"/>
    </source>
</evidence>
<feature type="region of interest" description="Disordered" evidence="1">
    <location>
        <begin position="1"/>
        <end position="67"/>
    </location>
</feature>
<feature type="compositionally biased region" description="Basic and acidic residues" evidence="1">
    <location>
        <begin position="1"/>
        <end position="13"/>
    </location>
</feature>
<gene>
    <name evidence="3" type="ORF">MCOR_9217</name>
</gene>
<dbReference type="Proteomes" id="UP000507470">
    <property type="component" value="Unassembled WGS sequence"/>
</dbReference>
<proteinExistence type="predicted"/>
<evidence type="ECO:0000313" key="3">
    <source>
        <dbReference type="EMBL" id="CAC5370327.1"/>
    </source>
</evidence>
<feature type="compositionally biased region" description="Polar residues" evidence="1">
    <location>
        <begin position="37"/>
        <end position="67"/>
    </location>
</feature>
<dbReference type="SUPFAM" id="SSF56219">
    <property type="entry name" value="DNase I-like"/>
    <property type="match status" value="1"/>
</dbReference>
<dbReference type="Gene3D" id="3.60.10.10">
    <property type="entry name" value="Endonuclease/exonuclease/phosphatase"/>
    <property type="match status" value="1"/>
</dbReference>
<dbReference type="GO" id="GO:0003824">
    <property type="term" value="F:catalytic activity"/>
    <property type="evidence" value="ECO:0007669"/>
    <property type="project" value="InterPro"/>
</dbReference>
<dbReference type="AlphaFoldDB" id="A0A6J8ALV7"/>
<feature type="domain" description="Reverse transcriptase" evidence="2">
    <location>
        <begin position="554"/>
        <end position="792"/>
    </location>
</feature>
<organism evidence="3 4">
    <name type="scientific">Mytilus coruscus</name>
    <name type="common">Sea mussel</name>
    <dbReference type="NCBI Taxonomy" id="42192"/>
    <lineage>
        <taxon>Eukaryota</taxon>
        <taxon>Metazoa</taxon>
        <taxon>Spiralia</taxon>
        <taxon>Lophotrochozoa</taxon>
        <taxon>Mollusca</taxon>
        <taxon>Bivalvia</taxon>
        <taxon>Autobranchia</taxon>
        <taxon>Pteriomorphia</taxon>
        <taxon>Mytilida</taxon>
        <taxon>Mytiloidea</taxon>
        <taxon>Mytilidae</taxon>
        <taxon>Mytilinae</taxon>
        <taxon>Mytilus</taxon>
    </lineage>
</organism>
<name>A0A6J8ALV7_MYTCO</name>
<dbReference type="InterPro" id="IPR000477">
    <property type="entry name" value="RT_dom"/>
</dbReference>
<dbReference type="OrthoDB" id="6116465at2759"/>
<evidence type="ECO:0000313" key="4">
    <source>
        <dbReference type="Proteomes" id="UP000507470"/>
    </source>
</evidence>
<sequence>MTKENKKTPQQRDKGKKATKRTRFKRGHQAHRRTISRPKSPTESSFFRNSKPQENSTNSRPNTNGKQHYQDIDIITCNIEGVKANMKFLEQLSQKHVFICLQEHWLWTFEKDYIDKHIPGMMNHSRCHDVNDPISNFQIPRGREGVAILWPSSLDSHVKKLEDGNERIIAIEIQTMNKATCLVNVYMPTKKSNSDVDYQAHLDILQAIMDKYEDTHTIVFCGDMNGTLLKERNNSHDKKLAKFIKANKLNVHQEMITNSTPTFYHNDGKSTSQIDYIFSNNDAINTAMERKATQLTNFYGKKLTKKKYRNVLNQLIATCNWNDSDVNEKVNQLTSILHKTADKVVPKKLIKLTGFENKASPKVRQLIQASKQKHRECDNAGRPRNNHILFVEKKSAKRALRRQQRKEVAIEREQFLQRLEKDPNDKAFFQLIKRNQSSVKSNTPEILIDGVKTAKTPSSQRETFADYFKNLATPQENPNFKNELLTSSTNRCNLIKELSKNITKKKILVTQQEILNAIQKLKNGKSPDEYGITAEHIKYAGNEITHIYQNIFNQIFEEGKVATSFKTGVITPVPQKGKDLTQTTNYRGITVTSAHGKVYEYVLIEKAGLSPTMAALILSEVFSEINGKDLLFITTLDSQKAFDVVNHQILLDKLYYLGVDIEYWDVIEDMYNGVTSTVKWQGDTSLSFSIDQGVRQGGILSSHLYKQYINELLSELEAHNMGISIGNTYAGCPSCADDIVLLSNDQNEMQEMLNTVISLARRTLYSLIKTGVHDTNGLNPRTSCKIYQVYVIPRLLYGLETLNLQNKDTLALCSFHLSTLKHIQSLPNRTATSTVYLLLGALPITAELHKRQLSLLHSIAMSHNNSIREIAWRQHTAGRPNSFFKRINDILDMYQLPSFNEIMNQHYNKLDWKNIVRTAISSHWTVKLKADCEEKSTLKLLSKRNLNIGQTHNVWDTISSSVKDVRKAATKVRMLTGTYMLQTLKVKFNQAEIDPTCPICKLEAEDLKHLLTSCPAYRHIRKSHFQQIKEYVVSKIGNSVWTINFNNKMAITELLIDCQSFVERKILPNDKMILRTIEMKSRDYCHLIHMKRMNITYV</sequence>
<feature type="compositionally biased region" description="Basic residues" evidence="1">
    <location>
        <begin position="14"/>
        <end position="36"/>
    </location>
</feature>
<dbReference type="Pfam" id="PF03372">
    <property type="entry name" value="Exo_endo_phos"/>
    <property type="match status" value="1"/>
</dbReference>
<dbReference type="InterPro" id="IPR036691">
    <property type="entry name" value="Endo/exonu/phosph_ase_sf"/>
</dbReference>
<evidence type="ECO:0000256" key="1">
    <source>
        <dbReference type="SAM" id="MobiDB-lite"/>
    </source>
</evidence>
<reference evidence="3 4" key="1">
    <citation type="submission" date="2020-06" db="EMBL/GenBank/DDBJ databases">
        <authorList>
            <person name="Li R."/>
            <person name="Bekaert M."/>
        </authorList>
    </citation>
    <scope>NUCLEOTIDE SEQUENCE [LARGE SCALE GENOMIC DNA]</scope>
    <source>
        <strain evidence="4">wild</strain>
    </source>
</reference>
<dbReference type="Pfam" id="PF00078">
    <property type="entry name" value="RVT_1"/>
    <property type="match status" value="1"/>
</dbReference>
<dbReference type="PROSITE" id="PS50878">
    <property type="entry name" value="RT_POL"/>
    <property type="match status" value="1"/>
</dbReference>
<dbReference type="EMBL" id="CACVKT020001687">
    <property type="protein sequence ID" value="CAC5370327.1"/>
    <property type="molecule type" value="Genomic_DNA"/>
</dbReference>
<protein>
    <recommendedName>
        <fullName evidence="2">Reverse transcriptase domain-containing protein</fullName>
    </recommendedName>
</protein>
<dbReference type="PANTHER" id="PTHR19446">
    <property type="entry name" value="REVERSE TRANSCRIPTASES"/>
    <property type="match status" value="1"/>
</dbReference>
<keyword evidence="4" id="KW-1185">Reference proteome</keyword>
<accession>A0A6J8ALV7</accession>